<name>A0A1Z5JS15_FISSO</name>
<dbReference type="Proteomes" id="UP000198406">
    <property type="component" value="Unassembled WGS sequence"/>
</dbReference>
<feature type="compositionally biased region" description="Polar residues" evidence="1">
    <location>
        <begin position="100"/>
        <end position="118"/>
    </location>
</feature>
<feature type="signal peptide" evidence="2">
    <location>
        <begin position="1"/>
        <end position="17"/>
    </location>
</feature>
<dbReference type="AlphaFoldDB" id="A0A1Z5JS15"/>
<organism evidence="3 4">
    <name type="scientific">Fistulifera solaris</name>
    <name type="common">Oleaginous diatom</name>
    <dbReference type="NCBI Taxonomy" id="1519565"/>
    <lineage>
        <taxon>Eukaryota</taxon>
        <taxon>Sar</taxon>
        <taxon>Stramenopiles</taxon>
        <taxon>Ochrophyta</taxon>
        <taxon>Bacillariophyta</taxon>
        <taxon>Bacillariophyceae</taxon>
        <taxon>Bacillariophycidae</taxon>
        <taxon>Naviculales</taxon>
        <taxon>Naviculaceae</taxon>
        <taxon>Fistulifera</taxon>
    </lineage>
</organism>
<dbReference type="PANTHER" id="PTHR44147">
    <property type="entry name" value="DEHYDROGENASE/REDUCTASE SDR FAMILY MEMBER 1"/>
    <property type="match status" value="1"/>
</dbReference>
<evidence type="ECO:0000313" key="4">
    <source>
        <dbReference type="Proteomes" id="UP000198406"/>
    </source>
</evidence>
<dbReference type="PANTHER" id="PTHR44147:SF2">
    <property type="entry name" value="DEHYDROGENASE_REDUCTASE SDR FAMILY MEMBER 1"/>
    <property type="match status" value="1"/>
</dbReference>
<dbReference type="InterPro" id="IPR002347">
    <property type="entry name" value="SDR_fam"/>
</dbReference>
<sequence>MNALYIFLLTILSAALADLSCAFVEAPVHPQLTRNADRRLTILSQASANTKDTRPDTIITEKKKLLQDCICLVTGASRGIGKGIAIELGKQGATVYVTGTSSSSAGSPQQTRFSSINGESGPGSIEETAAAVTAAGGQGIAVFCNHGIDEDVQKLIQLIEASHGRLDILINNCFRMPKDSVKDLNKKFWELPLDTWDNLHQVGLRSHYVASYYATPLLIKAADNPDKPAGLPRPLIGMISSFGGLTYTFNLPYGVGKAGVDRMAKDMATEFTFADKDICVISFWPGVVMTERTEIALENGDWDKYVGIPLENAESPALTGKAIVAVAADPNNMKKSGSYQVVAELAQEYGFTEDDGRTPPSIRSLRFLLPSYAMDETIRKKIPSWLIPDFKLPFWIMSQGQPPKPE</sequence>
<dbReference type="EMBL" id="BDSP01000111">
    <property type="protein sequence ID" value="GAX16814.1"/>
    <property type="molecule type" value="Genomic_DNA"/>
</dbReference>
<keyword evidence="4" id="KW-1185">Reference proteome</keyword>
<dbReference type="OrthoDB" id="1933717at2759"/>
<protein>
    <submittedName>
        <fullName evidence="3">Dehydrogenase/reductase SDR family member 1</fullName>
    </submittedName>
</protein>
<evidence type="ECO:0000313" key="3">
    <source>
        <dbReference type="EMBL" id="GAX16814.1"/>
    </source>
</evidence>
<gene>
    <name evidence="3" type="ORF">FisN_5Hh186</name>
</gene>
<dbReference type="PRINTS" id="PR00081">
    <property type="entry name" value="GDHRDH"/>
</dbReference>
<proteinExistence type="predicted"/>
<dbReference type="InterPro" id="IPR020904">
    <property type="entry name" value="Sc_DH/Rdtase_CS"/>
</dbReference>
<accession>A0A1Z5JS15</accession>
<comment type="caution">
    <text evidence="3">The sequence shown here is derived from an EMBL/GenBank/DDBJ whole genome shotgun (WGS) entry which is preliminary data.</text>
</comment>
<feature type="region of interest" description="Disordered" evidence="1">
    <location>
        <begin position="100"/>
        <end position="120"/>
    </location>
</feature>
<feature type="chain" id="PRO_5012712610" evidence="2">
    <location>
        <begin position="18"/>
        <end position="406"/>
    </location>
</feature>
<evidence type="ECO:0000256" key="2">
    <source>
        <dbReference type="SAM" id="SignalP"/>
    </source>
</evidence>
<evidence type="ECO:0000256" key="1">
    <source>
        <dbReference type="SAM" id="MobiDB-lite"/>
    </source>
</evidence>
<reference evidence="3 4" key="1">
    <citation type="journal article" date="2015" name="Plant Cell">
        <title>Oil accumulation by the oleaginous diatom Fistulifera solaris as revealed by the genome and transcriptome.</title>
        <authorList>
            <person name="Tanaka T."/>
            <person name="Maeda Y."/>
            <person name="Veluchamy A."/>
            <person name="Tanaka M."/>
            <person name="Abida H."/>
            <person name="Marechal E."/>
            <person name="Bowler C."/>
            <person name="Muto M."/>
            <person name="Sunaga Y."/>
            <person name="Tanaka M."/>
            <person name="Yoshino T."/>
            <person name="Taniguchi T."/>
            <person name="Fukuda Y."/>
            <person name="Nemoto M."/>
            <person name="Matsumoto M."/>
            <person name="Wong P.S."/>
            <person name="Aburatani S."/>
            <person name="Fujibuchi W."/>
        </authorList>
    </citation>
    <scope>NUCLEOTIDE SEQUENCE [LARGE SCALE GENOMIC DNA]</scope>
    <source>
        <strain evidence="3 4">JPCC DA0580</strain>
    </source>
</reference>
<dbReference type="Pfam" id="PF13561">
    <property type="entry name" value="adh_short_C2"/>
    <property type="match status" value="1"/>
</dbReference>
<dbReference type="InParanoid" id="A0A1Z5JS15"/>
<dbReference type="SUPFAM" id="SSF51735">
    <property type="entry name" value="NAD(P)-binding Rossmann-fold domains"/>
    <property type="match status" value="1"/>
</dbReference>
<keyword evidence="2" id="KW-0732">Signal</keyword>
<dbReference type="Gene3D" id="3.40.50.720">
    <property type="entry name" value="NAD(P)-binding Rossmann-like Domain"/>
    <property type="match status" value="1"/>
</dbReference>
<dbReference type="InterPro" id="IPR036291">
    <property type="entry name" value="NAD(P)-bd_dom_sf"/>
</dbReference>
<dbReference type="PROSITE" id="PS00061">
    <property type="entry name" value="ADH_SHORT"/>
    <property type="match status" value="1"/>
</dbReference>